<dbReference type="InterPro" id="IPR050231">
    <property type="entry name" value="Iron_ascorbate_oxido_reductase"/>
</dbReference>
<dbReference type="SUPFAM" id="SSF51197">
    <property type="entry name" value="Clavaminate synthase-like"/>
    <property type="match status" value="1"/>
</dbReference>
<name>A0A5D2WLX6_GOSMU</name>
<dbReference type="Proteomes" id="UP000323597">
    <property type="component" value="Chromosome A13"/>
</dbReference>
<dbReference type="Gene3D" id="2.60.120.330">
    <property type="entry name" value="B-lactam Antibiotic, Isopenicillin N Synthase, Chain"/>
    <property type="match status" value="1"/>
</dbReference>
<dbReference type="EMBL" id="CM017648">
    <property type="protein sequence ID" value="TYJ02549.1"/>
    <property type="molecule type" value="Genomic_DNA"/>
</dbReference>
<organism evidence="8 9">
    <name type="scientific">Gossypium mustelinum</name>
    <name type="common">Cotton</name>
    <name type="synonym">Gossypium caicoense</name>
    <dbReference type="NCBI Taxonomy" id="34275"/>
    <lineage>
        <taxon>Eukaryota</taxon>
        <taxon>Viridiplantae</taxon>
        <taxon>Streptophyta</taxon>
        <taxon>Embryophyta</taxon>
        <taxon>Tracheophyta</taxon>
        <taxon>Spermatophyta</taxon>
        <taxon>Magnoliopsida</taxon>
        <taxon>eudicotyledons</taxon>
        <taxon>Gunneridae</taxon>
        <taxon>Pentapetalae</taxon>
        <taxon>rosids</taxon>
        <taxon>malvids</taxon>
        <taxon>Malvales</taxon>
        <taxon>Malvaceae</taxon>
        <taxon>Malvoideae</taxon>
        <taxon>Gossypium</taxon>
    </lineage>
</organism>
<keyword evidence="9" id="KW-1185">Reference proteome</keyword>
<dbReference type="AlphaFoldDB" id="A0A5D2WLX6"/>
<evidence type="ECO:0000256" key="4">
    <source>
        <dbReference type="ARBA" id="ARBA00074102"/>
    </source>
</evidence>
<feature type="domain" description="Isopenicillin N synthase-like Fe(2+) 2OG dioxygenase" evidence="6">
    <location>
        <begin position="171"/>
        <end position="261"/>
    </location>
</feature>
<proteinExistence type="predicted"/>
<evidence type="ECO:0000256" key="2">
    <source>
        <dbReference type="ARBA" id="ARBA00023004"/>
    </source>
</evidence>
<dbReference type="FunFam" id="2.60.120.330:FF:000017">
    <property type="entry name" value="2-oxoglutarate-dependent dioxygenase DAO"/>
    <property type="match status" value="1"/>
</dbReference>
<sequence>MGVNAEIEFPVIEFRPSDLKRGTDGWHRLCKRVREACETFGCFEVVYEKISAKVREETFELMKELIAVPVERKQKNVSLLPYHGWVGPCNQVSLLYEGFGLEDASNYDSVKSFTQLMWPDGHPRFCNTLHTMATQIEELNKLIWLMIIDSYGLGEKWESVMINYKSLVRFMKYMAPPPGEYEKGLFAHTDKPVSTIICDDQVSGLEIEVNGQWIKLSLSPSSFCFVVGDPLKAWSNGRLKAVNHRVIMSGEKDQFSIATFAIPVEGTIIKLPKELIDEQHPQLFKDFDFMDFFLFAFSKPAKHIDSGEQLQAFASLSPPISD</sequence>
<dbReference type="PANTHER" id="PTHR47990">
    <property type="entry name" value="2-OXOGLUTARATE (2OG) AND FE(II)-DEPENDENT OXYGENASE SUPERFAMILY PROTEIN-RELATED"/>
    <property type="match status" value="1"/>
</dbReference>
<reference evidence="8 9" key="1">
    <citation type="submission" date="2019-07" db="EMBL/GenBank/DDBJ databases">
        <title>WGS assembly of Gossypium mustelinum.</title>
        <authorList>
            <person name="Chen Z.J."/>
            <person name="Sreedasyam A."/>
            <person name="Ando A."/>
            <person name="Song Q."/>
            <person name="De L."/>
            <person name="Hulse-Kemp A."/>
            <person name="Ding M."/>
            <person name="Ye W."/>
            <person name="Kirkbride R."/>
            <person name="Jenkins J."/>
            <person name="Plott C."/>
            <person name="Lovell J."/>
            <person name="Lin Y.-M."/>
            <person name="Vaughn R."/>
            <person name="Liu B."/>
            <person name="Li W."/>
            <person name="Simpson S."/>
            <person name="Scheffler B."/>
            <person name="Saski C."/>
            <person name="Grover C."/>
            <person name="Hu G."/>
            <person name="Conover J."/>
            <person name="Carlson J."/>
            <person name="Shu S."/>
            <person name="Boston L."/>
            <person name="Williams M."/>
            <person name="Peterson D."/>
            <person name="Mcgee K."/>
            <person name="Jones D."/>
            <person name="Wendel J."/>
            <person name="Stelly D."/>
            <person name="Grimwood J."/>
            <person name="Schmutz J."/>
        </authorList>
    </citation>
    <scope>NUCLEOTIDE SEQUENCE [LARGE SCALE GENOMIC DNA]</scope>
    <source>
        <strain evidence="8">1408120.09</strain>
    </source>
</reference>
<evidence type="ECO:0000313" key="9">
    <source>
        <dbReference type="Proteomes" id="UP000323597"/>
    </source>
</evidence>
<evidence type="ECO:0000256" key="3">
    <source>
        <dbReference type="ARBA" id="ARBA00054658"/>
    </source>
</evidence>
<keyword evidence="1" id="KW-0479">Metal-binding</keyword>
<evidence type="ECO:0000256" key="5">
    <source>
        <dbReference type="ARBA" id="ARBA00076740"/>
    </source>
</evidence>
<dbReference type="InterPro" id="IPR026992">
    <property type="entry name" value="DIOX_N"/>
</dbReference>
<gene>
    <name evidence="8" type="ORF">E1A91_A13G237000v1</name>
</gene>
<dbReference type="Pfam" id="PF03171">
    <property type="entry name" value="2OG-FeII_Oxy"/>
    <property type="match status" value="1"/>
</dbReference>
<dbReference type="InterPro" id="IPR027443">
    <property type="entry name" value="IPNS-like_sf"/>
</dbReference>
<dbReference type="InterPro" id="IPR044861">
    <property type="entry name" value="IPNS-like_FE2OG_OXY"/>
</dbReference>
<protein>
    <recommendedName>
        <fullName evidence="4">2-oxoglutarate-dependent dioxygenase DAO</fullName>
    </recommendedName>
    <alternativeName>
        <fullName evidence="5">Protein DIOXYGENASE FOR AUXIN OXIDATION</fullName>
    </alternativeName>
</protein>
<evidence type="ECO:0000313" key="8">
    <source>
        <dbReference type="EMBL" id="TYJ02549.1"/>
    </source>
</evidence>
<dbReference type="Pfam" id="PF14226">
    <property type="entry name" value="DIOX_N"/>
    <property type="match status" value="1"/>
</dbReference>
<dbReference type="GO" id="GO:0046872">
    <property type="term" value="F:metal ion binding"/>
    <property type="evidence" value="ECO:0007669"/>
    <property type="project" value="UniProtKB-KW"/>
</dbReference>
<accession>A0A5D2WLX6</accession>
<comment type="function">
    <text evidence="3">2-oxoglutarate-dependent dioxygenase essential for auxin catabolism and maintenance of auxin homeostasis in reproductive organs. Catalyzes the irreversible oxidation of indole-3-acetic acid (IAA) to the biologically inactive 2-oxoindole-3-acetic acid (OxIAA).</text>
</comment>
<evidence type="ECO:0000256" key="1">
    <source>
        <dbReference type="ARBA" id="ARBA00022723"/>
    </source>
</evidence>
<keyword evidence="2" id="KW-0408">Iron</keyword>
<evidence type="ECO:0000259" key="6">
    <source>
        <dbReference type="Pfam" id="PF03171"/>
    </source>
</evidence>
<evidence type="ECO:0000259" key="7">
    <source>
        <dbReference type="Pfam" id="PF14226"/>
    </source>
</evidence>
<feature type="domain" description="Non-haem dioxygenase N-terminal" evidence="7">
    <location>
        <begin position="10"/>
        <end position="88"/>
    </location>
</feature>